<evidence type="ECO:0000313" key="1">
    <source>
        <dbReference type="EMBL" id="GBG14434.1"/>
    </source>
</evidence>
<protein>
    <submittedName>
        <fullName evidence="1">Secretion system protein E</fullName>
    </submittedName>
</protein>
<comment type="caution">
    <text evidence="1">The sequence shown here is derived from an EMBL/GenBank/DDBJ whole genome shotgun (WGS) entry which is preliminary data.</text>
</comment>
<accession>A0A2R5FCR6</accession>
<sequence>MCLQCLTEARVIAADVLPGYSLLQSTADNPDWPKGWFGLVRQNDPDLIFEGPLYADPTAGLDDDAVEEQVESRDFDEFCVAAGRLHQALSSMGAMPGYQLVEACRRQGYNMDRDGHEVAYWLMHHLANTVTHKEVPHGLQN</sequence>
<name>A0A2R5FCR6_9PROT</name>
<proteinExistence type="predicted"/>
<dbReference type="Proteomes" id="UP000245081">
    <property type="component" value="Unassembled WGS sequence"/>
</dbReference>
<reference evidence="1 2" key="1">
    <citation type="journal article" date="2018" name="Environ. Microbiol.">
        <title>Isolation and genomic characterization of Novimethylophilus kurashikiensis gen. nov. sp. nov., a new lanthanide-dependent methylotrophic species of Methylophilaceae.</title>
        <authorList>
            <person name="Lv H."/>
            <person name="Sahin N."/>
            <person name="Tani A."/>
        </authorList>
    </citation>
    <scope>NUCLEOTIDE SEQUENCE [LARGE SCALE GENOMIC DNA]</scope>
    <source>
        <strain evidence="1 2">La2-4</strain>
    </source>
</reference>
<dbReference type="EMBL" id="BDOQ01000007">
    <property type="protein sequence ID" value="GBG14434.1"/>
    <property type="molecule type" value="Genomic_DNA"/>
</dbReference>
<gene>
    <name evidence="1" type="ORF">NMK_2033</name>
</gene>
<organism evidence="1 2">
    <name type="scientific">Novimethylophilus kurashikiensis</name>
    <dbReference type="NCBI Taxonomy" id="1825523"/>
    <lineage>
        <taxon>Bacteria</taxon>
        <taxon>Pseudomonadati</taxon>
        <taxon>Pseudomonadota</taxon>
        <taxon>Betaproteobacteria</taxon>
        <taxon>Nitrosomonadales</taxon>
        <taxon>Methylophilaceae</taxon>
        <taxon>Novimethylophilus</taxon>
    </lineage>
</organism>
<dbReference type="AlphaFoldDB" id="A0A2R5FCR6"/>
<keyword evidence="2" id="KW-1185">Reference proteome</keyword>
<dbReference type="RefSeq" id="WP_146187171.1">
    <property type="nucleotide sequence ID" value="NZ_BDOQ01000007.1"/>
</dbReference>
<evidence type="ECO:0000313" key="2">
    <source>
        <dbReference type="Proteomes" id="UP000245081"/>
    </source>
</evidence>